<comment type="cofactor">
    <cofactor evidence="1">
        <name>Mg(2+)</name>
        <dbReference type="ChEBI" id="CHEBI:18420"/>
    </cofactor>
</comment>
<dbReference type="SFLD" id="SFLDG01129">
    <property type="entry name" value="C1.5:_HAD__Beta-PGM__Phosphata"/>
    <property type="match status" value="1"/>
</dbReference>
<name>R1GYT6_9GAMM</name>
<comment type="caution">
    <text evidence="4">The sequence shown here is derived from an EMBL/GenBank/DDBJ whole genome shotgun (WGS) entry which is preliminary data.</text>
</comment>
<evidence type="ECO:0000313" key="4">
    <source>
        <dbReference type="EMBL" id="EOD56630.1"/>
    </source>
</evidence>
<dbReference type="InterPro" id="IPR006439">
    <property type="entry name" value="HAD-SF_hydro_IA"/>
</dbReference>
<dbReference type="PANTHER" id="PTHR46470:SF4">
    <property type="entry name" value="5-AMINO-6-(5-PHOSPHO-D-RIBITYLAMINO)URACIL PHOSPHATASE YIGB"/>
    <property type="match status" value="1"/>
</dbReference>
<keyword evidence="3" id="KW-0460">Magnesium</keyword>
<dbReference type="PANTHER" id="PTHR46470">
    <property type="entry name" value="N-ACYLNEURAMINATE-9-PHOSPHATASE"/>
    <property type="match status" value="1"/>
</dbReference>
<dbReference type="NCBIfam" id="TIGR01549">
    <property type="entry name" value="HAD-SF-IA-v1"/>
    <property type="match status" value="1"/>
</dbReference>
<dbReference type="SFLD" id="SFLDS00003">
    <property type="entry name" value="Haloacid_Dehalogenase"/>
    <property type="match status" value="1"/>
</dbReference>
<dbReference type="Gene3D" id="1.20.120.1600">
    <property type="match status" value="1"/>
</dbReference>
<dbReference type="PATRIC" id="fig|1268236.3.peg.524"/>
<dbReference type="RefSeq" id="WP_005892696.1">
    <property type="nucleotide sequence ID" value="NZ_AQGQ01000007.1"/>
</dbReference>
<dbReference type="GO" id="GO:0009231">
    <property type="term" value="P:riboflavin biosynthetic process"/>
    <property type="evidence" value="ECO:0007669"/>
    <property type="project" value="TreeGrafter"/>
</dbReference>
<evidence type="ECO:0000256" key="3">
    <source>
        <dbReference type="ARBA" id="ARBA00022842"/>
    </source>
</evidence>
<evidence type="ECO:0000256" key="1">
    <source>
        <dbReference type="ARBA" id="ARBA00001946"/>
    </source>
</evidence>
<dbReference type="InterPro" id="IPR023214">
    <property type="entry name" value="HAD_sf"/>
</dbReference>
<evidence type="ECO:0000256" key="2">
    <source>
        <dbReference type="ARBA" id="ARBA00022801"/>
    </source>
</evidence>
<keyword evidence="2 4" id="KW-0378">Hydrolase</keyword>
<evidence type="ECO:0000313" key="5">
    <source>
        <dbReference type="Proteomes" id="UP000013526"/>
    </source>
</evidence>
<keyword evidence="5" id="KW-1185">Reference proteome</keyword>
<gene>
    <name evidence="4" type="ORF">G113_02604</name>
</gene>
<sequence length="239" mass="26441">MLFFRRWQPVKAVSFDLDDTLYDNGPHIARADAWMLARLRSDYLAGAMMDADRWQACKRQVLQDDPGLQHDVSLTRKRSLQLALRQGGMDAGSAEGVATELFQGFLAERSAITVPAASHDLLAALARRYPLVAITNGNLDLVQAGLDGYFQGVYKAGEGQRMKPAPDMFVQAATELGLAPAEILHVGDHERSDVLGARLHSYRVAWLNQGQGDWRRLSQLPDLMLSHLDELGPLLLGHD</sequence>
<accession>R1GYT6</accession>
<dbReference type="GO" id="GO:0016787">
    <property type="term" value="F:hydrolase activity"/>
    <property type="evidence" value="ECO:0007669"/>
    <property type="project" value="UniProtKB-KW"/>
</dbReference>
<dbReference type="InterPro" id="IPR036412">
    <property type="entry name" value="HAD-like_sf"/>
</dbReference>
<organism evidence="4 5">
    <name type="scientific">Aeromonas molluscorum 848</name>
    <dbReference type="NCBI Taxonomy" id="1268236"/>
    <lineage>
        <taxon>Bacteria</taxon>
        <taxon>Pseudomonadati</taxon>
        <taxon>Pseudomonadota</taxon>
        <taxon>Gammaproteobacteria</taxon>
        <taxon>Aeromonadales</taxon>
        <taxon>Aeromonadaceae</taxon>
        <taxon>Aeromonas</taxon>
    </lineage>
</organism>
<dbReference type="SUPFAM" id="SSF56784">
    <property type="entry name" value="HAD-like"/>
    <property type="match status" value="1"/>
</dbReference>
<protein>
    <submittedName>
        <fullName evidence="4">HAD superfamily hydrolase</fullName>
    </submittedName>
</protein>
<reference evidence="4 5" key="1">
    <citation type="journal article" date="2013" name="Genome Announc.">
        <title>Draft Genome Sequence of Aeromonas molluscorum Strain 848TT, Isolated from Bivalve Molluscs.</title>
        <authorList>
            <person name="Spataro N."/>
            <person name="Farfan M."/>
            <person name="Albarral V."/>
            <person name="Sanglas A."/>
            <person name="Loren J.G."/>
            <person name="Fuste M.C."/>
            <person name="Bosch E."/>
        </authorList>
    </citation>
    <scope>NUCLEOTIDE SEQUENCE [LARGE SCALE GENOMIC DNA]</scope>
    <source>
        <strain evidence="4 5">848</strain>
    </source>
</reference>
<proteinExistence type="predicted"/>
<dbReference type="Pfam" id="PF00702">
    <property type="entry name" value="Hydrolase"/>
    <property type="match status" value="1"/>
</dbReference>
<dbReference type="EMBL" id="AQGQ01000007">
    <property type="protein sequence ID" value="EOD56630.1"/>
    <property type="molecule type" value="Genomic_DNA"/>
</dbReference>
<dbReference type="AlphaFoldDB" id="R1GYT6"/>
<dbReference type="Proteomes" id="UP000013526">
    <property type="component" value="Unassembled WGS sequence"/>
</dbReference>
<dbReference type="Gene3D" id="3.40.50.1000">
    <property type="entry name" value="HAD superfamily/HAD-like"/>
    <property type="match status" value="1"/>
</dbReference>
<dbReference type="InterPro" id="IPR051400">
    <property type="entry name" value="HAD-like_hydrolase"/>
</dbReference>
<dbReference type="OrthoDB" id="367448at2"/>